<dbReference type="PANTHER" id="PTHR46228:SF2">
    <property type="entry name" value="KELCH REPEAT PROTEIN (AFU_ORTHOLOGUE AFUA_4G14350)"/>
    <property type="match status" value="1"/>
</dbReference>
<proteinExistence type="predicted"/>
<evidence type="ECO:0000256" key="2">
    <source>
        <dbReference type="ARBA" id="ARBA00022737"/>
    </source>
</evidence>
<dbReference type="EMBL" id="WIGO01000107">
    <property type="protein sequence ID" value="KAF6829477.1"/>
    <property type="molecule type" value="Genomic_DNA"/>
</dbReference>
<dbReference type="SUPFAM" id="SSF117281">
    <property type="entry name" value="Kelch motif"/>
    <property type="match status" value="1"/>
</dbReference>
<gene>
    <name evidence="6" type="ORF">CPLU01_07883</name>
</gene>
<keyword evidence="7" id="KW-1185">Reference proteome</keyword>
<evidence type="ECO:0000256" key="5">
    <source>
        <dbReference type="SAM" id="SignalP"/>
    </source>
</evidence>
<feature type="signal peptide" evidence="5">
    <location>
        <begin position="1"/>
        <end position="22"/>
    </location>
</feature>
<dbReference type="Gene3D" id="2.120.10.80">
    <property type="entry name" value="Kelch-type beta propeller"/>
    <property type="match status" value="1"/>
</dbReference>
<comment type="caution">
    <text evidence="6">The sequence shown here is derived from an EMBL/GenBank/DDBJ whole genome shotgun (WGS) entry which is preliminary data.</text>
</comment>
<feature type="transmembrane region" description="Helical" evidence="4">
    <location>
        <begin position="425"/>
        <end position="449"/>
    </location>
</feature>
<reference evidence="6" key="1">
    <citation type="journal article" date="2020" name="Phytopathology">
        <title>Genome Sequence Resources of Colletotrichum truncatum, C. plurivorum, C. musicola, and C. sojae: Four Species Pathogenic to Soybean (Glycine max).</title>
        <authorList>
            <person name="Rogerio F."/>
            <person name="Boufleur T.R."/>
            <person name="Ciampi-Guillardi M."/>
            <person name="Sukno S.A."/>
            <person name="Thon M.R."/>
            <person name="Massola Junior N.S."/>
            <person name="Baroncelli R."/>
        </authorList>
    </citation>
    <scope>NUCLEOTIDE SEQUENCE</scope>
    <source>
        <strain evidence="6">LFN00145</strain>
    </source>
</reference>
<accession>A0A8H6KDJ9</accession>
<dbReference type="AlphaFoldDB" id="A0A8H6KDJ9"/>
<keyword evidence="4" id="KW-0812">Transmembrane</keyword>
<keyword evidence="4" id="KW-0472">Membrane</keyword>
<feature type="chain" id="PRO_5034604288" evidence="5">
    <location>
        <begin position="23"/>
        <end position="535"/>
    </location>
</feature>
<organism evidence="6 7">
    <name type="scientific">Colletotrichum plurivorum</name>
    <dbReference type="NCBI Taxonomy" id="2175906"/>
    <lineage>
        <taxon>Eukaryota</taxon>
        <taxon>Fungi</taxon>
        <taxon>Dikarya</taxon>
        <taxon>Ascomycota</taxon>
        <taxon>Pezizomycotina</taxon>
        <taxon>Sordariomycetes</taxon>
        <taxon>Hypocreomycetidae</taxon>
        <taxon>Glomerellales</taxon>
        <taxon>Glomerellaceae</taxon>
        <taxon>Colletotrichum</taxon>
        <taxon>Colletotrichum orchidearum species complex</taxon>
    </lineage>
</organism>
<protein>
    <submittedName>
        <fullName evidence="6">Kelch repeat protein</fullName>
    </submittedName>
</protein>
<sequence>MLRILWAVVLLTTLYLSTPSVAQNSSPSEDVTTKNFAFQSWVSAFVIGQYLNEVTFSIDLSKSWRPGDVESRRIRKTGVPTTHRQAYFLDALSNNTVYTWGGFNNGEPQPSNRPLGKFVADGTGGGSWSTEVDSGSLNELTRSHGGAVASTGDSAFYFGGLWEDTDDPTQSSLVPDYFQVKFKSPEMAYTNHTNSANGPFASSEPSRTLYAANAHYIPDFGNGLIIIFGGNSYSPGAGKVENRGMEPLWLLDPVTNRWYSQETGGDKPRQYRRWPCTVGARGRNGTYEIFMFGGNDDGDRFDDVAILSLPGFVWKNVNMPATEGIARTFMSCVRAGKRQMIVVGGITRDKTEDAFSQGLGVFDMTELQWKDSYDATAAEYDSPQVIKSLYDEGNVADIKDDGLREILNISRKTEPSESKETPSPVGAIAGGVVGGVSLVALVVAVIWFLRQRRKRRAQVVSPTDVYQTDTKRPHMGQPTVSYVSEMPTASNVSELAEASNYSELPAELSNPGVHGVNTRSHPAELDATTPHRTAL</sequence>
<dbReference type="PANTHER" id="PTHR46228">
    <property type="entry name" value="KELCH DOMAIN-CONTAINING PROTEIN"/>
    <property type="match status" value="1"/>
</dbReference>
<name>A0A8H6KDJ9_9PEZI</name>
<evidence type="ECO:0000256" key="1">
    <source>
        <dbReference type="ARBA" id="ARBA00022441"/>
    </source>
</evidence>
<evidence type="ECO:0000256" key="4">
    <source>
        <dbReference type="SAM" id="Phobius"/>
    </source>
</evidence>
<evidence type="ECO:0000313" key="6">
    <source>
        <dbReference type="EMBL" id="KAF6829477.1"/>
    </source>
</evidence>
<dbReference type="Pfam" id="PF24681">
    <property type="entry name" value="Kelch_KLHDC2_KLHL20_DRC7"/>
    <property type="match status" value="1"/>
</dbReference>
<dbReference type="Proteomes" id="UP000654918">
    <property type="component" value="Unassembled WGS sequence"/>
</dbReference>
<evidence type="ECO:0000313" key="7">
    <source>
        <dbReference type="Proteomes" id="UP000654918"/>
    </source>
</evidence>
<dbReference type="InterPro" id="IPR015915">
    <property type="entry name" value="Kelch-typ_b-propeller"/>
</dbReference>
<keyword evidence="1" id="KW-0880">Kelch repeat</keyword>
<feature type="region of interest" description="Disordered" evidence="3">
    <location>
        <begin position="506"/>
        <end position="535"/>
    </location>
</feature>
<evidence type="ECO:0000256" key="3">
    <source>
        <dbReference type="SAM" id="MobiDB-lite"/>
    </source>
</evidence>
<keyword evidence="5" id="KW-0732">Signal</keyword>
<keyword evidence="4" id="KW-1133">Transmembrane helix</keyword>
<keyword evidence="2" id="KW-0677">Repeat</keyword>